<dbReference type="SUPFAM" id="SSF50969">
    <property type="entry name" value="YVTN repeat-like/Quinoprotein amine dehydrogenase"/>
    <property type="match status" value="1"/>
</dbReference>
<dbReference type="GO" id="GO:0098703">
    <property type="term" value="P:calcium ion import across plasma membrane"/>
    <property type="evidence" value="ECO:0007669"/>
    <property type="project" value="TreeGrafter"/>
</dbReference>
<feature type="transmembrane region" description="Helical" evidence="6">
    <location>
        <begin position="631"/>
        <end position="650"/>
    </location>
</feature>
<organism evidence="8 9">
    <name type="scientific">Rhizophagus irregularis</name>
    <dbReference type="NCBI Taxonomy" id="588596"/>
    <lineage>
        <taxon>Eukaryota</taxon>
        <taxon>Fungi</taxon>
        <taxon>Fungi incertae sedis</taxon>
        <taxon>Mucoromycota</taxon>
        <taxon>Glomeromycotina</taxon>
        <taxon>Glomeromycetes</taxon>
        <taxon>Glomerales</taxon>
        <taxon>Glomeraceae</taxon>
        <taxon>Rhizophagus</taxon>
    </lineage>
</organism>
<proteinExistence type="predicted"/>
<comment type="caution">
    <text evidence="8">The sequence shown here is derived from an EMBL/GenBank/DDBJ whole genome shotgun (WGS) entry which is preliminary data.</text>
</comment>
<dbReference type="EMBL" id="LLXL01000683">
    <property type="protein sequence ID" value="PKK69840.1"/>
    <property type="molecule type" value="Genomic_DNA"/>
</dbReference>
<feature type="transmembrane region" description="Helical" evidence="6">
    <location>
        <begin position="834"/>
        <end position="850"/>
    </location>
</feature>
<gene>
    <name evidence="8" type="ORF">RhiirC2_866508</name>
</gene>
<feature type="domain" description="Ion transport" evidence="7">
    <location>
        <begin position="740"/>
        <end position="905"/>
    </location>
</feature>
<reference evidence="8 9" key="1">
    <citation type="submission" date="2016-04" db="EMBL/GenBank/DDBJ databases">
        <title>Genome analyses suggest a sexual origin of heterokaryosis in a supposedly ancient asexual fungus.</title>
        <authorList>
            <person name="Ropars J."/>
            <person name="Sedzielewska K."/>
            <person name="Noel J."/>
            <person name="Charron P."/>
            <person name="Farinelli L."/>
            <person name="Marton T."/>
            <person name="Kruger M."/>
            <person name="Pelin A."/>
            <person name="Brachmann A."/>
            <person name="Corradi N."/>
        </authorList>
    </citation>
    <scope>NUCLEOTIDE SEQUENCE [LARGE SCALE GENOMIC DNA]</scope>
    <source>
        <strain evidence="8 9">C2</strain>
    </source>
</reference>
<feature type="transmembrane region" description="Helical" evidence="6">
    <location>
        <begin position="744"/>
        <end position="759"/>
    </location>
</feature>
<dbReference type="GO" id="GO:0005216">
    <property type="term" value="F:monoatomic ion channel activity"/>
    <property type="evidence" value="ECO:0007669"/>
    <property type="project" value="InterPro"/>
</dbReference>
<evidence type="ECO:0000256" key="2">
    <source>
        <dbReference type="ARBA" id="ARBA00022692"/>
    </source>
</evidence>
<reference evidence="8 9" key="2">
    <citation type="submission" date="2017-10" db="EMBL/GenBank/DDBJ databases">
        <title>Extensive intraspecific genome diversity in a model arbuscular mycorrhizal fungus.</title>
        <authorList>
            <person name="Chen E.C.H."/>
            <person name="Morin E."/>
            <person name="Baudet D."/>
            <person name="Noel J."/>
            <person name="Ndikumana S."/>
            <person name="Charron P."/>
            <person name="St-Onge C."/>
            <person name="Giorgi J."/>
            <person name="Grigoriev I.V."/>
            <person name="Roux C."/>
            <person name="Martin F.M."/>
            <person name="Corradi N."/>
        </authorList>
    </citation>
    <scope>NUCLEOTIDE SEQUENCE [LARGE SCALE GENOMIC DNA]</scope>
    <source>
        <strain evidence="8 9">C2</strain>
    </source>
</reference>
<dbReference type="VEuPathDB" id="FungiDB:RhiirFUN_022669"/>
<dbReference type="Pfam" id="PF00520">
    <property type="entry name" value="Ion_trans"/>
    <property type="match status" value="1"/>
</dbReference>
<feature type="transmembrane region" description="Helical" evidence="6">
    <location>
        <begin position="765"/>
        <end position="784"/>
    </location>
</feature>
<protein>
    <recommendedName>
        <fullName evidence="7">Ion transport domain-containing protein</fullName>
    </recommendedName>
</protein>
<dbReference type="VEuPathDB" id="FungiDB:RhiirFUN_003038"/>
<evidence type="ECO:0000259" key="7">
    <source>
        <dbReference type="Pfam" id="PF00520"/>
    </source>
</evidence>
<evidence type="ECO:0000256" key="3">
    <source>
        <dbReference type="ARBA" id="ARBA00022737"/>
    </source>
</evidence>
<dbReference type="VEuPathDB" id="FungiDB:RhiirA1_436022"/>
<dbReference type="GO" id="GO:0005886">
    <property type="term" value="C:plasma membrane"/>
    <property type="evidence" value="ECO:0007669"/>
    <property type="project" value="TreeGrafter"/>
</dbReference>
<dbReference type="InterPro" id="IPR011044">
    <property type="entry name" value="Quino_amine_DH_bsu"/>
</dbReference>
<dbReference type="VEuPathDB" id="FungiDB:RhiirA1_538813"/>
<evidence type="ECO:0000256" key="5">
    <source>
        <dbReference type="ARBA" id="ARBA00023136"/>
    </source>
</evidence>
<sequence>MEEEISDKDHKNDDDIEVASLNEVIVKSTAEKMEIDNSRDAHDGEKISSVSISPNGTYAVTYCGEDNSIEGWIIEDSKLVLNSKSPFKLSDSFYILTEKSIRIKVNNSKIVCCYTRDNYSELLVYSQNNKINGDLILKLSSRLSGRIIGVTIDVDNDNIWAISDNYLFKWDLETLELKFSYFLGFTVIYNIDMKDKDLTIISKANLTIKYYNEIVIFSKDVHYPIRKIQTEISNIKVKLLYDSQNYYLLVFNMPKKDEKQNIFLYYPSDINKKPVDISKIFKEDNSNNNFILYEYNSESKVAIGLVNGRFSCINLSNKKWHEFFGIEIKEISTPFEKDDCNDTLLVPDIENIRSLFSKKRTKIYTFKMLEFKDKKYHWRILKEGNGYVLSVLDSNGVSCSKKVIPRLRNFEILGNNALVIRLDNYQLIIFEYDHDNKEIKGKYCFKVEPLFGYFHKKTRFFFYYPLIYNFIIESSFIKKFSGNILPITDINTVGVCKKNTDFYAIWSEMIISLIEDDKYFEKYGATLLPMLIKSNDPKSAHHIKEIYNKCIKLVKEDLNRNLKLLNIITSSMYDLYKKYPDYLTQFNSEMFLVLDPYFEKINNNSDEYYSHFHTFTQEIDNNKTFILRQIIINWIIGIYTFNSFGILYDFSENFDDYDYFDDDDDDDDDYTYYYIFRRLRFGYNLIIDKYKEMHPKCYPSKYNWWKEIIYPPSNNFIKTCKKEFYTNWNGEAVIDFKWKKFGRIFEYFGIYFAIIIGVAKRIFSFLIMLAIIIASFAHAFFLLLHPQEFINSVNVPNSNDPNNPWTLSNTFIQVDENGNPLNQTFIQVPDENTNLFYSYPTSLLAVYLFLTGDQNSLSLWTPKNATENTVLFLLMVIFSFLIVIYLMNLFIGLLNMAIEEDNNKASYLAQKAEAIAEIELFYLLPFQRRWRTWFPEMIYYTAGVVEARTYINKAKEKGDWKKKDWREMKDKILKLLGMEDKDIEED</sequence>
<keyword evidence="4 6" id="KW-1133">Transmembrane helix</keyword>
<dbReference type="AlphaFoldDB" id="A0A2N1N7N8"/>
<dbReference type="Proteomes" id="UP000233469">
    <property type="component" value="Unassembled WGS sequence"/>
</dbReference>
<evidence type="ECO:0000256" key="6">
    <source>
        <dbReference type="SAM" id="Phobius"/>
    </source>
</evidence>
<keyword evidence="2 6" id="KW-0812">Transmembrane</keyword>
<feature type="transmembrane region" description="Helical" evidence="6">
    <location>
        <begin position="870"/>
        <end position="894"/>
    </location>
</feature>
<evidence type="ECO:0000313" key="9">
    <source>
        <dbReference type="Proteomes" id="UP000233469"/>
    </source>
</evidence>
<keyword evidence="5 6" id="KW-0472">Membrane</keyword>
<dbReference type="PANTHER" id="PTHR10582">
    <property type="entry name" value="TRANSIENT RECEPTOR POTENTIAL ION CHANNEL PROTEIN"/>
    <property type="match status" value="1"/>
</dbReference>
<accession>A0A2N1N7N8</accession>
<dbReference type="VEuPathDB" id="FungiDB:FUN_017348"/>
<dbReference type="InterPro" id="IPR024862">
    <property type="entry name" value="TRPV"/>
</dbReference>
<keyword evidence="3" id="KW-0677">Repeat</keyword>
<evidence type="ECO:0000256" key="1">
    <source>
        <dbReference type="ARBA" id="ARBA00004141"/>
    </source>
</evidence>
<name>A0A2N1N7N8_9GLOM</name>
<dbReference type="Gene3D" id="1.10.287.70">
    <property type="match status" value="1"/>
</dbReference>
<dbReference type="PANTHER" id="PTHR10582:SF2">
    <property type="entry name" value="INACTIVE"/>
    <property type="match status" value="1"/>
</dbReference>
<evidence type="ECO:0000256" key="4">
    <source>
        <dbReference type="ARBA" id="ARBA00022989"/>
    </source>
</evidence>
<evidence type="ECO:0000313" key="8">
    <source>
        <dbReference type="EMBL" id="PKK69840.1"/>
    </source>
</evidence>
<comment type="subcellular location">
    <subcellularLocation>
        <location evidence="1">Membrane</location>
        <topology evidence="1">Multi-pass membrane protein</topology>
    </subcellularLocation>
</comment>
<dbReference type="InterPro" id="IPR005821">
    <property type="entry name" value="Ion_trans_dom"/>
</dbReference>